<gene>
    <name evidence="1" type="ORF">HGM15179_005495</name>
</gene>
<comment type="caution">
    <text evidence="1">The sequence shown here is derived from an EMBL/GenBank/DDBJ whole genome shotgun (WGS) entry which is preliminary data.</text>
</comment>
<protein>
    <submittedName>
        <fullName evidence="1">Uncharacterized protein</fullName>
    </submittedName>
</protein>
<accession>A0A8K1GM64</accession>
<reference evidence="1" key="1">
    <citation type="submission" date="2019-04" db="EMBL/GenBank/DDBJ databases">
        <title>Genome assembly of Zosterops borbonicus 15179.</title>
        <authorList>
            <person name="Leroy T."/>
            <person name="Anselmetti Y."/>
            <person name="Tilak M.-K."/>
            <person name="Nabholz B."/>
        </authorList>
    </citation>
    <scope>NUCLEOTIDE SEQUENCE</scope>
    <source>
        <strain evidence="1">HGM_15179</strain>
        <tissue evidence="1">Muscle</tissue>
    </source>
</reference>
<sequence>GLGWKHSVCLPHCPWVCLWLVLPVGEAVGLLLAPKTLTSVMAFCSETIFLAAASGSSPHYFPYQHIAWCIRSVSVQP</sequence>
<keyword evidence="2" id="KW-1185">Reference proteome</keyword>
<dbReference type="EMBL" id="SWJQ01000118">
    <property type="protein sequence ID" value="TRZ21659.1"/>
    <property type="molecule type" value="Genomic_DNA"/>
</dbReference>
<evidence type="ECO:0000313" key="1">
    <source>
        <dbReference type="EMBL" id="TRZ21659.1"/>
    </source>
</evidence>
<dbReference type="AlphaFoldDB" id="A0A8K1GM64"/>
<evidence type="ECO:0000313" key="2">
    <source>
        <dbReference type="Proteomes" id="UP000796761"/>
    </source>
</evidence>
<dbReference type="Proteomes" id="UP000796761">
    <property type="component" value="Unassembled WGS sequence"/>
</dbReference>
<feature type="non-terminal residue" evidence="1">
    <location>
        <position position="1"/>
    </location>
</feature>
<organism evidence="1 2">
    <name type="scientific">Zosterops borbonicus</name>
    <dbReference type="NCBI Taxonomy" id="364589"/>
    <lineage>
        <taxon>Eukaryota</taxon>
        <taxon>Metazoa</taxon>
        <taxon>Chordata</taxon>
        <taxon>Craniata</taxon>
        <taxon>Vertebrata</taxon>
        <taxon>Euteleostomi</taxon>
        <taxon>Archelosauria</taxon>
        <taxon>Archosauria</taxon>
        <taxon>Dinosauria</taxon>
        <taxon>Saurischia</taxon>
        <taxon>Theropoda</taxon>
        <taxon>Coelurosauria</taxon>
        <taxon>Aves</taxon>
        <taxon>Neognathae</taxon>
        <taxon>Neoaves</taxon>
        <taxon>Telluraves</taxon>
        <taxon>Australaves</taxon>
        <taxon>Passeriformes</taxon>
        <taxon>Sylvioidea</taxon>
        <taxon>Zosteropidae</taxon>
        <taxon>Zosterops</taxon>
    </lineage>
</organism>
<proteinExistence type="predicted"/>
<feature type="non-terminal residue" evidence="1">
    <location>
        <position position="77"/>
    </location>
</feature>
<name>A0A8K1GM64_9PASS</name>